<dbReference type="Proteomes" id="UP000464675">
    <property type="component" value="Chromosome"/>
</dbReference>
<reference evidence="1 4" key="2">
    <citation type="submission" date="2020-08" db="EMBL/GenBank/DDBJ databases">
        <title>Genomic Encyclopedia of Type Strains, Phase IV (KMG-IV): sequencing the most valuable type-strain genomes for metagenomic binning, comparative biology and taxonomic classification.</title>
        <authorList>
            <person name="Goeker M."/>
        </authorList>
    </citation>
    <scope>NUCLEOTIDE SEQUENCE [LARGE SCALE GENOMIC DNA]</scope>
    <source>
        <strain evidence="1 4">DSM 11525</strain>
    </source>
</reference>
<dbReference type="EMBL" id="CP047491">
    <property type="protein sequence ID" value="QHQ38306.1"/>
    <property type="molecule type" value="Genomic_DNA"/>
</dbReference>
<dbReference type="AlphaFoldDB" id="A0A6P1T9N9"/>
<evidence type="ECO:0000313" key="4">
    <source>
        <dbReference type="Proteomes" id="UP000563601"/>
    </source>
</evidence>
<proteinExistence type="predicted"/>
<reference evidence="2 3" key="1">
    <citation type="submission" date="2020-01" db="EMBL/GenBank/DDBJ databases">
        <title>The possibility of degradation of plastic by Microbulbifer hydrolyticus IRE-31.</title>
        <authorList>
            <person name="Liu L."/>
        </authorList>
    </citation>
    <scope>NUCLEOTIDE SEQUENCE [LARGE SCALE GENOMIC DNA]</scope>
    <source>
        <strain evidence="2 3">IRE-31</strain>
    </source>
</reference>
<evidence type="ECO:0000313" key="2">
    <source>
        <dbReference type="EMBL" id="QHQ38306.1"/>
    </source>
</evidence>
<protein>
    <submittedName>
        <fullName evidence="1">Uncharacterized protein</fullName>
    </submittedName>
</protein>
<evidence type="ECO:0000313" key="1">
    <source>
        <dbReference type="EMBL" id="MBB5212908.1"/>
    </source>
</evidence>
<dbReference type="EMBL" id="JACHHR010000004">
    <property type="protein sequence ID" value="MBB5212908.1"/>
    <property type="molecule type" value="Genomic_DNA"/>
</dbReference>
<organism evidence="1 4">
    <name type="scientific">Microbulbifer hydrolyticus</name>
    <dbReference type="NCBI Taxonomy" id="48074"/>
    <lineage>
        <taxon>Bacteria</taxon>
        <taxon>Pseudomonadati</taxon>
        <taxon>Pseudomonadota</taxon>
        <taxon>Gammaproteobacteria</taxon>
        <taxon>Cellvibrionales</taxon>
        <taxon>Microbulbiferaceae</taxon>
        <taxon>Microbulbifer</taxon>
    </lineage>
</organism>
<keyword evidence="3" id="KW-1185">Reference proteome</keyword>
<dbReference type="Proteomes" id="UP000563601">
    <property type="component" value="Unassembled WGS sequence"/>
</dbReference>
<accession>A0A6P1T9N9</accession>
<name>A0A6P1T9N9_9GAMM</name>
<dbReference type="RefSeq" id="WP_161857641.1">
    <property type="nucleotide sequence ID" value="NZ_CP047491.1"/>
</dbReference>
<dbReference type="OrthoDB" id="5735008at2"/>
<gene>
    <name evidence="2" type="ORF">GTQ55_04405</name>
    <name evidence="1" type="ORF">HNQ53_003149</name>
</gene>
<sequence length="143" mass="16247">MSVGAWEPDNQASNDQSRTEIDRAVLQRIIDAVSEASGESNDIESAPDLKSFAQDLQSANWLAGLPATQWLEEAPNWNSTQVWALIRFFTLAEMQLQDWQGGAESPVIPLAKSLRQRKMPLQREQLLWIRQHSDNRYLPYGPL</sequence>
<evidence type="ECO:0000313" key="3">
    <source>
        <dbReference type="Proteomes" id="UP000464675"/>
    </source>
</evidence>